<keyword evidence="6" id="KW-0832">Ubl conjugation</keyword>
<evidence type="ECO:0000256" key="14">
    <source>
        <dbReference type="SAM" id="MobiDB-lite"/>
    </source>
</evidence>
<dbReference type="PANTHER" id="PTHR13453">
    <property type="entry name" value="KAT8 REGULATORY NSL COMPLEX SUBUNIT 2"/>
    <property type="match status" value="1"/>
</dbReference>
<feature type="non-terminal residue" evidence="17">
    <location>
        <position position="1"/>
    </location>
</feature>
<keyword evidence="9" id="KW-0539">Nucleus</keyword>
<dbReference type="GO" id="GO:0005634">
    <property type="term" value="C:nucleus"/>
    <property type="evidence" value="ECO:0007669"/>
    <property type="project" value="UniProtKB-SubCell"/>
</dbReference>
<evidence type="ECO:0000256" key="5">
    <source>
        <dbReference type="ARBA" id="ARBA00022553"/>
    </source>
</evidence>
<organism evidence="16 17">
    <name type="scientific">Diaphorina citri</name>
    <name type="common">Asian citrus psyllid</name>
    <dbReference type="NCBI Taxonomy" id="121845"/>
    <lineage>
        <taxon>Eukaryota</taxon>
        <taxon>Metazoa</taxon>
        <taxon>Ecdysozoa</taxon>
        <taxon>Arthropoda</taxon>
        <taxon>Hexapoda</taxon>
        <taxon>Insecta</taxon>
        <taxon>Pterygota</taxon>
        <taxon>Neoptera</taxon>
        <taxon>Paraneoptera</taxon>
        <taxon>Hemiptera</taxon>
        <taxon>Sternorrhyncha</taxon>
        <taxon>Psylloidea</taxon>
        <taxon>Psyllidae</taxon>
        <taxon>Diaphorininae</taxon>
        <taxon>Diaphorina</taxon>
    </lineage>
</organism>
<evidence type="ECO:0000256" key="3">
    <source>
        <dbReference type="ARBA" id="ARBA00015508"/>
    </source>
</evidence>
<evidence type="ECO:0000313" key="17">
    <source>
        <dbReference type="RefSeq" id="XP_026684252.1"/>
    </source>
</evidence>
<evidence type="ECO:0000259" key="15">
    <source>
        <dbReference type="Pfam" id="PF13891"/>
    </source>
</evidence>
<gene>
    <name evidence="17" type="primary">LOC113470198</name>
</gene>
<evidence type="ECO:0000256" key="13">
    <source>
        <dbReference type="ARBA" id="ARBA00093543"/>
    </source>
</evidence>
<keyword evidence="4" id="KW-1017">Isopeptide bond</keyword>
<feature type="compositionally biased region" description="Basic and acidic residues" evidence="14">
    <location>
        <begin position="136"/>
        <end position="161"/>
    </location>
</feature>
<keyword evidence="7" id="KW-0156">Chromatin regulator</keyword>
<dbReference type="AlphaFoldDB" id="A0A3Q0J704"/>
<dbReference type="GeneID" id="113470198"/>
<dbReference type="RefSeq" id="XP_026684252.1">
    <property type="nucleotide sequence ID" value="XM_026828451.1"/>
</dbReference>
<dbReference type="PANTHER" id="PTHR13453:SF1">
    <property type="entry name" value="KAT8 REGULATORY NSL COMPLEX SUBUNIT 2"/>
    <property type="match status" value="1"/>
</dbReference>
<dbReference type="GO" id="GO:0006325">
    <property type="term" value="P:chromatin organization"/>
    <property type="evidence" value="ECO:0007669"/>
    <property type="project" value="UniProtKB-KW"/>
</dbReference>
<dbReference type="STRING" id="121845.A0A3Q0J704"/>
<evidence type="ECO:0000256" key="11">
    <source>
        <dbReference type="ARBA" id="ARBA00033378"/>
    </source>
</evidence>
<comment type="subcellular location">
    <subcellularLocation>
        <location evidence="2">Mitochondrion</location>
    </subcellularLocation>
    <subcellularLocation>
        <location evidence="1">Nucleus</location>
    </subcellularLocation>
</comment>
<evidence type="ECO:0000256" key="8">
    <source>
        <dbReference type="ARBA" id="ARBA00023128"/>
    </source>
</evidence>
<protein>
    <recommendedName>
        <fullName evidence="3">KAT8 regulatory NSL complex subunit 2</fullName>
    </recommendedName>
    <alternativeName>
        <fullName evidence="11">NSL complex protein NSL2</fullName>
    </alternativeName>
    <alternativeName>
        <fullName evidence="10">Non-specific lethal 2 homolog</fullName>
    </alternativeName>
</protein>
<dbReference type="Pfam" id="PF13891">
    <property type="entry name" value="zf-C3HC3H_KANSL2"/>
    <property type="match status" value="1"/>
</dbReference>
<evidence type="ECO:0000313" key="16">
    <source>
        <dbReference type="Proteomes" id="UP000079169"/>
    </source>
</evidence>
<evidence type="ECO:0000256" key="10">
    <source>
        <dbReference type="ARBA" id="ARBA00032947"/>
    </source>
</evidence>
<comment type="subunit">
    <text evidence="13">Component of the NSL complex at least composed of KAT8/MOF, KANSL1, KANSL2, KANSL3, MCRS1, PHF20, OGT1/OGT, WDR5 and HCFC1.</text>
</comment>
<keyword evidence="16" id="KW-1185">Reference proteome</keyword>
<dbReference type="GO" id="GO:0005739">
    <property type="term" value="C:mitochondrion"/>
    <property type="evidence" value="ECO:0007669"/>
    <property type="project" value="UniProtKB-SubCell"/>
</dbReference>
<name>A0A3Q0J704_DIACI</name>
<feature type="region of interest" description="Disordered" evidence="14">
    <location>
        <begin position="39"/>
        <end position="59"/>
    </location>
</feature>
<proteinExistence type="predicted"/>
<evidence type="ECO:0000256" key="9">
    <source>
        <dbReference type="ARBA" id="ARBA00023242"/>
    </source>
</evidence>
<feature type="domain" description="KANL2-like probable zinc-finger" evidence="15">
    <location>
        <begin position="68"/>
        <end position="124"/>
    </location>
</feature>
<feature type="compositionally biased region" description="Acidic residues" evidence="14">
    <location>
        <begin position="237"/>
        <end position="247"/>
    </location>
</feature>
<dbReference type="Proteomes" id="UP000079169">
    <property type="component" value="Unplaced"/>
</dbReference>
<keyword evidence="5" id="KW-0597">Phosphoprotein</keyword>
<dbReference type="InterPro" id="IPR026316">
    <property type="entry name" value="NSL2"/>
</dbReference>
<evidence type="ECO:0000256" key="4">
    <source>
        <dbReference type="ARBA" id="ARBA00022499"/>
    </source>
</evidence>
<feature type="region of interest" description="Disordered" evidence="14">
    <location>
        <begin position="231"/>
        <end position="253"/>
    </location>
</feature>
<accession>A0A3Q0J704</accession>
<feature type="region of interest" description="Disordered" evidence="14">
    <location>
        <begin position="136"/>
        <end position="162"/>
    </location>
</feature>
<evidence type="ECO:0000256" key="1">
    <source>
        <dbReference type="ARBA" id="ARBA00004123"/>
    </source>
</evidence>
<dbReference type="KEGG" id="dci:113470198"/>
<comment type="function">
    <text evidence="12">Non-catalytic component of the NSL histone acetyltransferase complex, a multiprotein complex that mediates histone H4 acetylation at 'Lys-5'- and 'Lys-8' (H4K5ac and H4K8ac) at transcription start sites and promotes transcription initiation. Required for NSL complex stability and for transcription of intraciliary transport genes in both ciliated and non-ciliated cells by regulating histone H4 acetylation at 'Lys-5'- and 'Lys-12' (H4K5ac and H4K12ac). This is necessary for cilium assembly in ciliated cells and for organization of the microtubule cytoskeleton in non-ciliated cells. Required within the NSL complex to maintain nuclear architecture stability by promoting KAT8-mediated acetylation of lamin LMNA.</text>
</comment>
<evidence type="ECO:0000256" key="6">
    <source>
        <dbReference type="ARBA" id="ARBA00022843"/>
    </source>
</evidence>
<evidence type="ECO:0000256" key="2">
    <source>
        <dbReference type="ARBA" id="ARBA00004173"/>
    </source>
</evidence>
<evidence type="ECO:0000256" key="12">
    <source>
        <dbReference type="ARBA" id="ARBA00093359"/>
    </source>
</evidence>
<dbReference type="InterPro" id="IPR025927">
    <property type="entry name" value="Znf_KANL2-like"/>
</dbReference>
<dbReference type="PaxDb" id="121845-A0A3Q0J704"/>
<reference evidence="17" key="1">
    <citation type="submission" date="2025-08" db="UniProtKB">
        <authorList>
            <consortium name="RefSeq"/>
        </authorList>
    </citation>
    <scope>IDENTIFICATION</scope>
</reference>
<evidence type="ECO:0000256" key="7">
    <source>
        <dbReference type="ARBA" id="ARBA00022853"/>
    </source>
</evidence>
<sequence>LYCSIHSQKKTSLEEMKKYRQLKALIAYGRKHRLDTILAKREHEKRTASTSKTPNKGKTYKCHHQEDGVRCFSTCVPLTKFCIRHILRDKRQVLFRACGAPFNNTTCNNPVLVTVQDEHCVFHSTFQSVLEREKQQAAEEAMKQETPEVKSAEMDEGKSEEVDIMNEESEVKKEENIDEVKKEGIHLDEVKEENVKDKKEVKEEVEVKDERVLNENETRIDKVEEEALKEGKVEKETVEEEIVEETVEGPISL</sequence>
<dbReference type="GO" id="GO:0044545">
    <property type="term" value="C:NSL complex"/>
    <property type="evidence" value="ECO:0007669"/>
    <property type="project" value="TreeGrafter"/>
</dbReference>
<keyword evidence="8" id="KW-0496">Mitochondrion</keyword>